<accession>B3MBG0</accession>
<sequence>MFPEAPPPKKKNLVCLTYGVTIGLLIIGQLQVLACVELDYLNLVTIKHVYISLGTFFISFFSIQLYGFFYHILVKKPWYVRFLAGFLTFEATTVAIMKPTRNPTYLCIIISIILTYLMMLIGWIYGNVASKYRKGCFTSRLRAILRSEQIYALTCFGIIVCAGMKRTGFELCLMLVCTMISNVFIVIFAASIRRHYFYREYIVSDYIFIGQLYYLNCYTLCMSYVWTLSCLLKFVNWDAMALNIIF</sequence>
<dbReference type="OMA" id="RWSERIY"/>
<dbReference type="STRING" id="7217.B3MBG0"/>
<dbReference type="HOGENOM" id="CLU_098411_0_0_1"/>
<feature type="transmembrane region" description="Helical" evidence="1">
    <location>
        <begin position="48"/>
        <end position="72"/>
    </location>
</feature>
<dbReference type="OrthoDB" id="7882750at2759"/>
<reference evidence="2 3" key="1">
    <citation type="journal article" date="2007" name="Nature">
        <title>Evolution of genes and genomes on the Drosophila phylogeny.</title>
        <authorList>
            <consortium name="Drosophila 12 Genomes Consortium"/>
            <person name="Clark A.G."/>
            <person name="Eisen M.B."/>
            <person name="Smith D.R."/>
            <person name="Bergman C.M."/>
            <person name="Oliver B."/>
            <person name="Markow T.A."/>
            <person name="Kaufman T.C."/>
            <person name="Kellis M."/>
            <person name="Gelbart W."/>
            <person name="Iyer V.N."/>
            <person name="Pollard D.A."/>
            <person name="Sackton T.B."/>
            <person name="Larracuente A.M."/>
            <person name="Singh N.D."/>
            <person name="Abad J.P."/>
            <person name="Abt D.N."/>
            <person name="Adryan B."/>
            <person name="Aguade M."/>
            <person name="Akashi H."/>
            <person name="Anderson W.W."/>
            <person name="Aquadro C.F."/>
            <person name="Ardell D.H."/>
            <person name="Arguello R."/>
            <person name="Artieri C.G."/>
            <person name="Barbash D.A."/>
            <person name="Barker D."/>
            <person name="Barsanti P."/>
            <person name="Batterham P."/>
            <person name="Batzoglou S."/>
            <person name="Begun D."/>
            <person name="Bhutkar A."/>
            <person name="Blanco E."/>
            <person name="Bosak S.A."/>
            <person name="Bradley R.K."/>
            <person name="Brand A.D."/>
            <person name="Brent M.R."/>
            <person name="Brooks A.N."/>
            <person name="Brown R.H."/>
            <person name="Butlin R.K."/>
            <person name="Caggese C."/>
            <person name="Calvi B.R."/>
            <person name="Bernardo de Carvalho A."/>
            <person name="Caspi A."/>
            <person name="Castrezana S."/>
            <person name="Celniker S.E."/>
            <person name="Chang J.L."/>
            <person name="Chapple C."/>
            <person name="Chatterji S."/>
            <person name="Chinwalla A."/>
            <person name="Civetta A."/>
            <person name="Clifton S.W."/>
            <person name="Comeron J.M."/>
            <person name="Costello J.C."/>
            <person name="Coyne J.A."/>
            <person name="Daub J."/>
            <person name="David R.G."/>
            <person name="Delcher A.L."/>
            <person name="Delehaunty K."/>
            <person name="Do C.B."/>
            <person name="Ebling H."/>
            <person name="Edwards K."/>
            <person name="Eickbush T."/>
            <person name="Evans J.D."/>
            <person name="Filipski A."/>
            <person name="Findeiss S."/>
            <person name="Freyhult E."/>
            <person name="Fulton L."/>
            <person name="Fulton R."/>
            <person name="Garcia A.C."/>
            <person name="Gardiner A."/>
            <person name="Garfield D.A."/>
            <person name="Garvin B.E."/>
            <person name="Gibson G."/>
            <person name="Gilbert D."/>
            <person name="Gnerre S."/>
            <person name="Godfrey J."/>
            <person name="Good R."/>
            <person name="Gotea V."/>
            <person name="Gravely B."/>
            <person name="Greenberg A.J."/>
            <person name="Griffiths-Jones S."/>
            <person name="Gross S."/>
            <person name="Guigo R."/>
            <person name="Gustafson E.A."/>
            <person name="Haerty W."/>
            <person name="Hahn M.W."/>
            <person name="Halligan D.L."/>
            <person name="Halpern A.L."/>
            <person name="Halter G.M."/>
            <person name="Han M.V."/>
            <person name="Heger A."/>
            <person name="Hillier L."/>
            <person name="Hinrichs A.S."/>
            <person name="Holmes I."/>
            <person name="Hoskins R.A."/>
            <person name="Hubisz M.J."/>
            <person name="Hultmark D."/>
            <person name="Huntley M.A."/>
            <person name="Jaffe D.B."/>
            <person name="Jagadeeshan S."/>
            <person name="Jeck W.R."/>
            <person name="Johnson J."/>
            <person name="Jones C.D."/>
            <person name="Jordan W.C."/>
            <person name="Karpen G.H."/>
            <person name="Kataoka E."/>
            <person name="Keightley P.D."/>
            <person name="Kheradpour P."/>
            <person name="Kirkness E.F."/>
            <person name="Koerich L.B."/>
            <person name="Kristiansen K."/>
            <person name="Kudrna D."/>
            <person name="Kulathinal R.J."/>
            <person name="Kumar S."/>
            <person name="Kwok R."/>
            <person name="Lander E."/>
            <person name="Langley C.H."/>
            <person name="Lapoint R."/>
            <person name="Lazzaro B.P."/>
            <person name="Lee S.J."/>
            <person name="Levesque L."/>
            <person name="Li R."/>
            <person name="Lin C.F."/>
            <person name="Lin M.F."/>
            <person name="Lindblad-Toh K."/>
            <person name="Llopart A."/>
            <person name="Long M."/>
            <person name="Low L."/>
            <person name="Lozovsky E."/>
            <person name="Lu J."/>
            <person name="Luo M."/>
            <person name="Machado C.A."/>
            <person name="Makalowski W."/>
            <person name="Marzo M."/>
            <person name="Matsuda M."/>
            <person name="Matzkin L."/>
            <person name="McAllister B."/>
            <person name="McBride C.S."/>
            <person name="McKernan B."/>
            <person name="McKernan K."/>
            <person name="Mendez-Lago M."/>
            <person name="Minx P."/>
            <person name="Mollenhauer M.U."/>
            <person name="Montooth K."/>
            <person name="Mount S.M."/>
            <person name="Mu X."/>
            <person name="Myers E."/>
            <person name="Negre B."/>
            <person name="Newfeld S."/>
            <person name="Nielsen R."/>
            <person name="Noor M.A."/>
            <person name="O'Grady P."/>
            <person name="Pachter L."/>
            <person name="Papaceit M."/>
            <person name="Parisi M.J."/>
            <person name="Parisi M."/>
            <person name="Parts L."/>
            <person name="Pedersen J.S."/>
            <person name="Pesole G."/>
            <person name="Phillippy A.M."/>
            <person name="Ponting C.P."/>
            <person name="Pop M."/>
            <person name="Porcelli D."/>
            <person name="Powell J.R."/>
            <person name="Prohaska S."/>
            <person name="Pruitt K."/>
            <person name="Puig M."/>
            <person name="Quesneville H."/>
            <person name="Ram K.R."/>
            <person name="Rand D."/>
            <person name="Rasmussen M.D."/>
            <person name="Reed L.K."/>
            <person name="Reenan R."/>
            <person name="Reily A."/>
            <person name="Remington K.A."/>
            <person name="Rieger T.T."/>
            <person name="Ritchie M.G."/>
            <person name="Robin C."/>
            <person name="Rogers Y.H."/>
            <person name="Rohde C."/>
            <person name="Rozas J."/>
            <person name="Rubenfield M.J."/>
            <person name="Ruiz A."/>
            <person name="Russo S."/>
            <person name="Salzberg S.L."/>
            <person name="Sanchez-Gracia A."/>
            <person name="Saranga D.J."/>
            <person name="Sato H."/>
            <person name="Schaeffer S.W."/>
            <person name="Schatz M.C."/>
            <person name="Schlenke T."/>
            <person name="Schwartz R."/>
            <person name="Segarra C."/>
            <person name="Singh R.S."/>
            <person name="Sirot L."/>
            <person name="Sirota M."/>
            <person name="Sisneros N.B."/>
            <person name="Smith C.D."/>
            <person name="Smith T.F."/>
            <person name="Spieth J."/>
            <person name="Stage D.E."/>
            <person name="Stark A."/>
            <person name="Stephan W."/>
            <person name="Strausberg R.L."/>
            <person name="Strempel S."/>
            <person name="Sturgill D."/>
            <person name="Sutton G."/>
            <person name="Sutton G.G."/>
            <person name="Tao W."/>
            <person name="Teichmann S."/>
            <person name="Tobari Y.N."/>
            <person name="Tomimura Y."/>
            <person name="Tsolas J.M."/>
            <person name="Valente V.L."/>
            <person name="Venter E."/>
            <person name="Venter J.C."/>
            <person name="Vicario S."/>
            <person name="Vieira F.G."/>
            <person name="Vilella A.J."/>
            <person name="Villasante A."/>
            <person name="Walenz B."/>
            <person name="Wang J."/>
            <person name="Wasserman M."/>
            <person name="Watts T."/>
            <person name="Wilson D."/>
            <person name="Wilson R.K."/>
            <person name="Wing R.A."/>
            <person name="Wolfner M.F."/>
            <person name="Wong A."/>
            <person name="Wong G.K."/>
            <person name="Wu C.I."/>
            <person name="Wu G."/>
            <person name="Yamamoto D."/>
            <person name="Yang H.P."/>
            <person name="Yang S.P."/>
            <person name="Yorke J.A."/>
            <person name="Yoshida K."/>
            <person name="Zdobnov E."/>
            <person name="Zhang P."/>
            <person name="Zhang Y."/>
            <person name="Zimin A.V."/>
            <person name="Baldwin J."/>
            <person name="Abdouelleil A."/>
            <person name="Abdulkadir J."/>
            <person name="Abebe A."/>
            <person name="Abera B."/>
            <person name="Abreu J."/>
            <person name="Acer S.C."/>
            <person name="Aftuck L."/>
            <person name="Alexander A."/>
            <person name="An P."/>
            <person name="Anderson E."/>
            <person name="Anderson S."/>
            <person name="Arachi H."/>
            <person name="Azer M."/>
            <person name="Bachantsang P."/>
            <person name="Barry A."/>
            <person name="Bayul T."/>
            <person name="Berlin A."/>
            <person name="Bessette D."/>
            <person name="Bloom T."/>
            <person name="Blye J."/>
            <person name="Boguslavskiy L."/>
            <person name="Bonnet C."/>
            <person name="Boukhgalter B."/>
            <person name="Bourzgui I."/>
            <person name="Brown A."/>
            <person name="Cahill P."/>
            <person name="Channer S."/>
            <person name="Cheshatsang Y."/>
            <person name="Chuda L."/>
            <person name="Citroen M."/>
            <person name="Collymore A."/>
            <person name="Cooke P."/>
            <person name="Costello M."/>
            <person name="D'Aco K."/>
            <person name="Daza R."/>
            <person name="De Haan G."/>
            <person name="DeGray S."/>
            <person name="DeMaso C."/>
            <person name="Dhargay N."/>
            <person name="Dooley K."/>
            <person name="Dooley E."/>
            <person name="Doricent M."/>
            <person name="Dorje P."/>
            <person name="Dorjee K."/>
            <person name="Dupes A."/>
            <person name="Elong R."/>
            <person name="Falk J."/>
            <person name="Farina A."/>
            <person name="Faro S."/>
            <person name="Ferguson D."/>
            <person name="Fisher S."/>
            <person name="Foley C.D."/>
            <person name="Franke A."/>
            <person name="Friedrich D."/>
            <person name="Gadbois L."/>
            <person name="Gearin G."/>
            <person name="Gearin C.R."/>
            <person name="Giannoukos G."/>
            <person name="Goode T."/>
            <person name="Graham J."/>
            <person name="Grandbois E."/>
            <person name="Grewal S."/>
            <person name="Gyaltsen K."/>
            <person name="Hafez N."/>
            <person name="Hagos B."/>
            <person name="Hall J."/>
            <person name="Henson C."/>
            <person name="Hollinger A."/>
            <person name="Honan T."/>
            <person name="Huard M.D."/>
            <person name="Hughes L."/>
            <person name="Hurhula B."/>
            <person name="Husby M.E."/>
            <person name="Kamat A."/>
            <person name="Kanga B."/>
            <person name="Kashin S."/>
            <person name="Khazanovich D."/>
            <person name="Kisner P."/>
            <person name="Lance K."/>
            <person name="Lara M."/>
            <person name="Lee W."/>
            <person name="Lennon N."/>
            <person name="Letendre F."/>
            <person name="LeVine R."/>
            <person name="Lipovsky A."/>
            <person name="Liu X."/>
            <person name="Liu J."/>
            <person name="Liu S."/>
            <person name="Lokyitsang T."/>
            <person name="Lokyitsang Y."/>
            <person name="Lubonja R."/>
            <person name="Lui A."/>
            <person name="MacDonald P."/>
            <person name="Magnisalis V."/>
            <person name="Maru K."/>
            <person name="Matthews C."/>
            <person name="McCusker W."/>
            <person name="McDonough S."/>
            <person name="Mehta T."/>
            <person name="Meldrim J."/>
            <person name="Meneus L."/>
            <person name="Mihai O."/>
            <person name="Mihalev A."/>
            <person name="Mihova T."/>
            <person name="Mittelman R."/>
            <person name="Mlenga V."/>
            <person name="Montmayeur A."/>
            <person name="Mulrain L."/>
            <person name="Navidi A."/>
            <person name="Naylor J."/>
            <person name="Negash T."/>
            <person name="Nguyen T."/>
            <person name="Nguyen N."/>
            <person name="Nicol R."/>
            <person name="Norbu C."/>
            <person name="Norbu N."/>
            <person name="Novod N."/>
            <person name="O'Neill B."/>
            <person name="Osman S."/>
            <person name="Markiewicz E."/>
            <person name="Oyono O.L."/>
            <person name="Patti C."/>
            <person name="Phunkhang P."/>
            <person name="Pierre F."/>
            <person name="Priest M."/>
            <person name="Raghuraman S."/>
            <person name="Rege F."/>
            <person name="Reyes R."/>
            <person name="Rise C."/>
            <person name="Rogov P."/>
            <person name="Ross K."/>
            <person name="Ryan E."/>
            <person name="Settipalli S."/>
            <person name="Shea T."/>
            <person name="Sherpa N."/>
            <person name="Shi L."/>
            <person name="Shih D."/>
            <person name="Sparrow T."/>
            <person name="Spaulding J."/>
            <person name="Stalker J."/>
            <person name="Stange-Thomann N."/>
            <person name="Stavropoulos S."/>
            <person name="Stone C."/>
            <person name="Strader C."/>
            <person name="Tesfaye S."/>
            <person name="Thomson T."/>
            <person name="Thoulutsang Y."/>
            <person name="Thoulutsang D."/>
            <person name="Topham K."/>
            <person name="Topping I."/>
            <person name="Tsamla T."/>
            <person name="Vassiliev H."/>
            <person name="Vo A."/>
            <person name="Wangchuk T."/>
            <person name="Wangdi T."/>
            <person name="Weiand M."/>
            <person name="Wilkinson J."/>
            <person name="Wilson A."/>
            <person name="Yadav S."/>
            <person name="Young G."/>
            <person name="Yu Q."/>
            <person name="Zembek L."/>
            <person name="Zhong D."/>
            <person name="Zimmer A."/>
            <person name="Zwirko Z."/>
            <person name="Jaffe D.B."/>
            <person name="Alvarez P."/>
            <person name="Brockman W."/>
            <person name="Butler J."/>
            <person name="Chin C."/>
            <person name="Gnerre S."/>
            <person name="Grabherr M."/>
            <person name="Kleber M."/>
            <person name="Mauceli E."/>
            <person name="MacCallum I."/>
        </authorList>
    </citation>
    <scope>NUCLEOTIDE SEQUENCE [LARGE SCALE GENOMIC DNA]</scope>
    <source>
        <strain evidence="3">Tucson 14024-0371.13</strain>
    </source>
</reference>
<dbReference type="eggNOG" id="ENOG502TCJD">
    <property type="taxonomic scope" value="Eukaryota"/>
</dbReference>
<keyword evidence="1" id="KW-1133">Transmembrane helix</keyword>
<feature type="transmembrane region" description="Helical" evidence="1">
    <location>
        <begin position="145"/>
        <end position="164"/>
    </location>
</feature>
<feature type="transmembrane region" description="Helical" evidence="1">
    <location>
        <begin position="212"/>
        <end position="235"/>
    </location>
</feature>
<gene>
    <name evidence="2" type="primary">Dana\GF12785</name>
    <name evidence="2" type="synonym">dana_GLEANR_12802</name>
    <name evidence="2" type="ORF">GF12785</name>
</gene>
<dbReference type="KEGG" id="dan:6495631"/>
<feature type="transmembrane region" description="Helical" evidence="1">
    <location>
        <begin position="104"/>
        <end position="125"/>
    </location>
</feature>
<evidence type="ECO:0000313" key="3">
    <source>
        <dbReference type="Proteomes" id="UP000007801"/>
    </source>
</evidence>
<proteinExistence type="predicted"/>
<feature type="transmembrane region" description="Helical" evidence="1">
    <location>
        <begin position="171"/>
        <end position="192"/>
    </location>
</feature>
<keyword evidence="3" id="KW-1185">Reference proteome</keyword>
<evidence type="ECO:0000256" key="1">
    <source>
        <dbReference type="SAM" id="Phobius"/>
    </source>
</evidence>
<protein>
    <submittedName>
        <fullName evidence="2">Uncharacterized protein</fullName>
    </submittedName>
</protein>
<evidence type="ECO:0000313" key="2">
    <source>
        <dbReference type="EMBL" id="EDV36085.1"/>
    </source>
</evidence>
<dbReference type="PhylomeDB" id="B3MBG0"/>
<dbReference type="InParanoid" id="B3MBG0"/>
<feature type="transmembrane region" description="Helical" evidence="1">
    <location>
        <begin position="78"/>
        <end position="97"/>
    </location>
</feature>
<dbReference type="EMBL" id="CH902619">
    <property type="protein sequence ID" value="EDV36085.1"/>
    <property type="molecule type" value="Genomic_DNA"/>
</dbReference>
<organism evidence="2 3">
    <name type="scientific">Drosophila ananassae</name>
    <name type="common">Fruit fly</name>
    <dbReference type="NCBI Taxonomy" id="7217"/>
    <lineage>
        <taxon>Eukaryota</taxon>
        <taxon>Metazoa</taxon>
        <taxon>Ecdysozoa</taxon>
        <taxon>Arthropoda</taxon>
        <taxon>Hexapoda</taxon>
        <taxon>Insecta</taxon>
        <taxon>Pterygota</taxon>
        <taxon>Neoptera</taxon>
        <taxon>Endopterygota</taxon>
        <taxon>Diptera</taxon>
        <taxon>Brachycera</taxon>
        <taxon>Muscomorpha</taxon>
        <taxon>Ephydroidea</taxon>
        <taxon>Drosophilidae</taxon>
        <taxon>Drosophila</taxon>
        <taxon>Sophophora</taxon>
    </lineage>
</organism>
<keyword evidence="1" id="KW-0472">Membrane</keyword>
<dbReference type="GeneID" id="6495631"/>
<dbReference type="AlphaFoldDB" id="B3MBG0"/>
<dbReference type="Proteomes" id="UP000007801">
    <property type="component" value="Unassembled WGS sequence"/>
</dbReference>
<name>B3MBG0_DROAN</name>
<feature type="transmembrane region" description="Helical" evidence="1">
    <location>
        <begin position="16"/>
        <end position="36"/>
    </location>
</feature>
<keyword evidence="1" id="KW-0812">Transmembrane</keyword>